<dbReference type="EMBL" id="QTSX02004297">
    <property type="protein sequence ID" value="KAJ9066289.1"/>
    <property type="molecule type" value="Genomic_DNA"/>
</dbReference>
<comment type="caution">
    <text evidence="1">The sequence shown here is derived from an EMBL/GenBank/DDBJ whole genome shotgun (WGS) entry which is preliminary data.</text>
</comment>
<protein>
    <submittedName>
        <fullName evidence="1">Proteinase B</fullName>
        <ecNumber evidence="1">3.4.21.48</ecNumber>
    </submittedName>
</protein>
<reference evidence="1" key="1">
    <citation type="submission" date="2022-04" db="EMBL/GenBank/DDBJ databases">
        <title>Genome of the entomopathogenic fungus Entomophthora muscae.</title>
        <authorList>
            <person name="Elya C."/>
            <person name="Lovett B.R."/>
            <person name="Lee E."/>
            <person name="Macias A.M."/>
            <person name="Hajek A.E."/>
            <person name="De Bivort B.L."/>
            <person name="Kasson M.T."/>
            <person name="De Fine Licht H.H."/>
            <person name="Stajich J.E."/>
        </authorList>
    </citation>
    <scope>NUCLEOTIDE SEQUENCE</scope>
    <source>
        <strain evidence="1">Berkeley</strain>
    </source>
</reference>
<sequence>MKSFIKISLISLLFPGGYLAAGTGIYIVTLKSSTEDNVLKAHVDKIQKLFGSDQHLGGKIKINHVYDTVLLGYSAEFTDDVLAKVKAMEEVHAVEKNQKGKESSIQEEAPWGLARLSSESQLDNSEPLSYIYDPSAGEGVDVYVIDSGIKIDHPEFGGRAKWGGTSSTTLTLMRMAMARMWQVLLVQIPTALPRNQLWLR</sequence>
<organism evidence="1 2">
    <name type="scientific">Entomophthora muscae</name>
    <dbReference type="NCBI Taxonomy" id="34485"/>
    <lineage>
        <taxon>Eukaryota</taxon>
        <taxon>Fungi</taxon>
        <taxon>Fungi incertae sedis</taxon>
        <taxon>Zoopagomycota</taxon>
        <taxon>Entomophthoromycotina</taxon>
        <taxon>Entomophthoromycetes</taxon>
        <taxon>Entomophthorales</taxon>
        <taxon>Entomophthoraceae</taxon>
        <taxon>Entomophthora</taxon>
    </lineage>
</organism>
<evidence type="ECO:0000313" key="2">
    <source>
        <dbReference type="Proteomes" id="UP001165960"/>
    </source>
</evidence>
<keyword evidence="2" id="KW-1185">Reference proteome</keyword>
<gene>
    <name evidence="1" type="primary">PRB1_15</name>
    <name evidence="1" type="ORF">DSO57_1010927</name>
</gene>
<keyword evidence="1" id="KW-0378">Hydrolase</keyword>
<accession>A0ACC2SV72</accession>
<dbReference type="EC" id="3.4.21.48" evidence="1"/>
<dbReference type="Proteomes" id="UP001165960">
    <property type="component" value="Unassembled WGS sequence"/>
</dbReference>
<evidence type="ECO:0000313" key="1">
    <source>
        <dbReference type="EMBL" id="KAJ9066289.1"/>
    </source>
</evidence>
<name>A0ACC2SV72_9FUNG</name>
<proteinExistence type="predicted"/>